<keyword evidence="1" id="KW-0732">Signal</keyword>
<reference evidence="2 3" key="1">
    <citation type="submission" date="2023-08" db="EMBL/GenBank/DDBJ databases">
        <authorList>
            <person name="Palmer J.M."/>
        </authorList>
    </citation>
    <scope>NUCLEOTIDE SEQUENCE [LARGE SCALE GENOMIC DNA]</scope>
    <source>
        <strain evidence="2 3">TWF481</strain>
    </source>
</reference>
<comment type="caution">
    <text evidence="2">The sequence shown here is derived from an EMBL/GenBank/DDBJ whole genome shotgun (WGS) entry which is preliminary data.</text>
</comment>
<sequence length="126" mass="13589">MYFPVIVIVTFFTIIARTNASITTGDNGILPEMPETVTVGEMSSHCDFGLSVSCCDADALEKPTEGGCFPLTEPGLRPFRFVGVCERGVPACCSSSMFDPEKFSSSESCEQISLENEDITPEDIMG</sequence>
<keyword evidence="3" id="KW-1185">Reference proteome</keyword>
<evidence type="ECO:0008006" key="4">
    <source>
        <dbReference type="Google" id="ProtNLM"/>
    </source>
</evidence>
<gene>
    <name evidence="2" type="ORF">TWF481_002159</name>
</gene>
<evidence type="ECO:0000256" key="1">
    <source>
        <dbReference type="SAM" id="SignalP"/>
    </source>
</evidence>
<dbReference type="Proteomes" id="UP001370758">
    <property type="component" value="Unassembled WGS sequence"/>
</dbReference>
<dbReference type="AlphaFoldDB" id="A0AAV9VYH2"/>
<feature type="signal peptide" evidence="1">
    <location>
        <begin position="1"/>
        <end position="20"/>
    </location>
</feature>
<dbReference type="EMBL" id="JAVHJL010000011">
    <property type="protein sequence ID" value="KAK6496135.1"/>
    <property type="molecule type" value="Genomic_DNA"/>
</dbReference>
<proteinExistence type="predicted"/>
<protein>
    <recommendedName>
        <fullName evidence="4">Hydrophobin</fullName>
    </recommendedName>
</protein>
<evidence type="ECO:0000313" key="2">
    <source>
        <dbReference type="EMBL" id="KAK6496135.1"/>
    </source>
</evidence>
<evidence type="ECO:0000313" key="3">
    <source>
        <dbReference type="Proteomes" id="UP001370758"/>
    </source>
</evidence>
<feature type="chain" id="PRO_5044024271" description="Hydrophobin" evidence="1">
    <location>
        <begin position="21"/>
        <end position="126"/>
    </location>
</feature>
<organism evidence="2 3">
    <name type="scientific">Arthrobotrys musiformis</name>
    <dbReference type="NCBI Taxonomy" id="47236"/>
    <lineage>
        <taxon>Eukaryota</taxon>
        <taxon>Fungi</taxon>
        <taxon>Dikarya</taxon>
        <taxon>Ascomycota</taxon>
        <taxon>Pezizomycotina</taxon>
        <taxon>Orbiliomycetes</taxon>
        <taxon>Orbiliales</taxon>
        <taxon>Orbiliaceae</taxon>
        <taxon>Arthrobotrys</taxon>
    </lineage>
</organism>
<accession>A0AAV9VYH2</accession>
<name>A0AAV9VYH2_9PEZI</name>